<dbReference type="OrthoDB" id="3181812at2"/>
<evidence type="ECO:0000259" key="5">
    <source>
        <dbReference type="PROSITE" id="PS50931"/>
    </source>
</evidence>
<dbReference type="SUPFAM" id="SSF46785">
    <property type="entry name" value="Winged helix' DNA-binding domain"/>
    <property type="match status" value="1"/>
</dbReference>
<dbReference type="GO" id="GO:0032993">
    <property type="term" value="C:protein-DNA complex"/>
    <property type="evidence" value="ECO:0007669"/>
    <property type="project" value="TreeGrafter"/>
</dbReference>
<keyword evidence="4" id="KW-0804">Transcription</keyword>
<evidence type="ECO:0000256" key="1">
    <source>
        <dbReference type="ARBA" id="ARBA00009437"/>
    </source>
</evidence>
<dbReference type="AlphaFoldDB" id="A0A3D9ZQF7"/>
<dbReference type="PROSITE" id="PS50931">
    <property type="entry name" value="HTH_LYSR"/>
    <property type="match status" value="1"/>
</dbReference>
<sequence>MDFDLAQVRAFLAVAELRHFGRAATRLNLTQQALSKRIQRLEQLLGEPLLVRDSRAVELTDAGARFLPHARALLIAADSAVAETRSIIRPVRVDVWGHLHEPLAWMRRLSAAEARLTIEVSMRRGLLAAIDSLSRGEIDVAFGRVHDLGQPVPAMLTHDLVRLAPLGALLDAGHPLATAASVAPADLAECGIWQPISDAAAELTGYNQRFAKHFAVPLVGGGSNLGAEHAADYLHAHPAHAVLVPADLAVPADAKVRVVPLTGPVPRWPWSMLWREDDHNPAVGLLRRRLVELSRAENWTGFDPARDWLPELDLAGLRP</sequence>
<dbReference type="PANTHER" id="PTHR30346">
    <property type="entry name" value="TRANSCRIPTIONAL DUAL REGULATOR HCAR-RELATED"/>
    <property type="match status" value="1"/>
</dbReference>
<dbReference type="PRINTS" id="PR00039">
    <property type="entry name" value="HTHLYSR"/>
</dbReference>
<comment type="caution">
    <text evidence="6">The sequence shown here is derived from an EMBL/GenBank/DDBJ whole genome shotgun (WGS) entry which is preliminary data.</text>
</comment>
<dbReference type="RefSeq" id="WP_116069532.1">
    <property type="nucleotide sequence ID" value="NZ_BONB01000040.1"/>
</dbReference>
<dbReference type="InterPro" id="IPR000847">
    <property type="entry name" value="LysR_HTH_N"/>
</dbReference>
<keyword evidence="2" id="KW-0805">Transcription regulation</keyword>
<dbReference type="InterPro" id="IPR036388">
    <property type="entry name" value="WH-like_DNA-bd_sf"/>
</dbReference>
<dbReference type="Gene3D" id="1.10.10.10">
    <property type="entry name" value="Winged helix-like DNA-binding domain superfamily/Winged helix DNA-binding domain"/>
    <property type="match status" value="1"/>
</dbReference>
<dbReference type="GO" id="GO:0003677">
    <property type="term" value="F:DNA binding"/>
    <property type="evidence" value="ECO:0007669"/>
    <property type="project" value="UniProtKB-KW"/>
</dbReference>
<accession>A0A3D9ZQF7</accession>
<dbReference type="Gene3D" id="3.40.190.10">
    <property type="entry name" value="Periplasmic binding protein-like II"/>
    <property type="match status" value="2"/>
</dbReference>
<dbReference type="PANTHER" id="PTHR30346:SF0">
    <property type="entry name" value="HCA OPERON TRANSCRIPTIONAL ACTIVATOR HCAR"/>
    <property type="match status" value="1"/>
</dbReference>
<comment type="similarity">
    <text evidence="1">Belongs to the LysR transcriptional regulatory family.</text>
</comment>
<dbReference type="FunFam" id="1.10.10.10:FF:000001">
    <property type="entry name" value="LysR family transcriptional regulator"/>
    <property type="match status" value="1"/>
</dbReference>
<dbReference type="InterPro" id="IPR036390">
    <property type="entry name" value="WH_DNA-bd_sf"/>
</dbReference>
<evidence type="ECO:0000313" key="7">
    <source>
        <dbReference type="Proteomes" id="UP000256913"/>
    </source>
</evidence>
<organism evidence="6 7">
    <name type="scientific">Asanoa ferruginea</name>
    <dbReference type="NCBI Taxonomy" id="53367"/>
    <lineage>
        <taxon>Bacteria</taxon>
        <taxon>Bacillati</taxon>
        <taxon>Actinomycetota</taxon>
        <taxon>Actinomycetes</taxon>
        <taxon>Micromonosporales</taxon>
        <taxon>Micromonosporaceae</taxon>
        <taxon>Asanoa</taxon>
    </lineage>
</organism>
<reference evidence="6 7" key="1">
    <citation type="submission" date="2018-08" db="EMBL/GenBank/DDBJ databases">
        <title>Sequencing the genomes of 1000 actinobacteria strains.</title>
        <authorList>
            <person name="Klenk H.-P."/>
        </authorList>
    </citation>
    <scope>NUCLEOTIDE SEQUENCE [LARGE SCALE GENOMIC DNA]</scope>
    <source>
        <strain evidence="6 7">DSM 44099</strain>
    </source>
</reference>
<dbReference type="Proteomes" id="UP000256913">
    <property type="component" value="Unassembled WGS sequence"/>
</dbReference>
<gene>
    <name evidence="6" type="ORF">DFJ67_4217</name>
</gene>
<evidence type="ECO:0000256" key="3">
    <source>
        <dbReference type="ARBA" id="ARBA00023125"/>
    </source>
</evidence>
<evidence type="ECO:0000256" key="2">
    <source>
        <dbReference type="ARBA" id="ARBA00023015"/>
    </source>
</evidence>
<dbReference type="EMBL" id="QUMQ01000001">
    <property type="protein sequence ID" value="REF98203.1"/>
    <property type="molecule type" value="Genomic_DNA"/>
</dbReference>
<proteinExistence type="inferred from homology"/>
<name>A0A3D9ZQF7_9ACTN</name>
<feature type="domain" description="HTH lysR-type" evidence="5">
    <location>
        <begin position="3"/>
        <end position="60"/>
    </location>
</feature>
<dbReference type="GO" id="GO:0003700">
    <property type="term" value="F:DNA-binding transcription factor activity"/>
    <property type="evidence" value="ECO:0007669"/>
    <property type="project" value="InterPro"/>
</dbReference>
<evidence type="ECO:0000313" key="6">
    <source>
        <dbReference type="EMBL" id="REF98203.1"/>
    </source>
</evidence>
<dbReference type="SUPFAM" id="SSF53850">
    <property type="entry name" value="Periplasmic binding protein-like II"/>
    <property type="match status" value="1"/>
</dbReference>
<protein>
    <submittedName>
        <fullName evidence="6">DNA-binding transcriptional LysR family regulator</fullName>
    </submittedName>
</protein>
<keyword evidence="3 6" id="KW-0238">DNA-binding</keyword>
<dbReference type="Pfam" id="PF00126">
    <property type="entry name" value="HTH_1"/>
    <property type="match status" value="1"/>
</dbReference>
<keyword evidence="7" id="KW-1185">Reference proteome</keyword>
<evidence type="ECO:0000256" key="4">
    <source>
        <dbReference type="ARBA" id="ARBA00023163"/>
    </source>
</evidence>